<dbReference type="AlphaFoldDB" id="A0AAV7DP48"/>
<keyword evidence="3" id="KW-1185">Reference proteome</keyword>
<dbReference type="PANTHER" id="PTHR47188">
    <property type="entry name" value="PROTEIN TAR1"/>
    <property type="match status" value="1"/>
</dbReference>
<feature type="region of interest" description="Disordered" evidence="1">
    <location>
        <begin position="330"/>
        <end position="368"/>
    </location>
</feature>
<dbReference type="EMBL" id="JAINDJ010000165">
    <property type="protein sequence ID" value="KAG9438322.1"/>
    <property type="molecule type" value="Genomic_DNA"/>
</dbReference>
<evidence type="ECO:0000313" key="2">
    <source>
        <dbReference type="EMBL" id="KAG9438322.1"/>
    </source>
</evidence>
<feature type="region of interest" description="Disordered" evidence="1">
    <location>
        <begin position="95"/>
        <end position="142"/>
    </location>
</feature>
<organism evidence="2 3">
    <name type="scientific">Aristolochia fimbriata</name>
    <name type="common">White veined hardy Dutchman's pipe vine</name>
    <dbReference type="NCBI Taxonomy" id="158543"/>
    <lineage>
        <taxon>Eukaryota</taxon>
        <taxon>Viridiplantae</taxon>
        <taxon>Streptophyta</taxon>
        <taxon>Embryophyta</taxon>
        <taxon>Tracheophyta</taxon>
        <taxon>Spermatophyta</taxon>
        <taxon>Magnoliopsida</taxon>
        <taxon>Magnoliidae</taxon>
        <taxon>Piperales</taxon>
        <taxon>Aristolochiaceae</taxon>
        <taxon>Aristolochia</taxon>
    </lineage>
</organism>
<feature type="region of interest" description="Disordered" evidence="1">
    <location>
        <begin position="277"/>
        <end position="318"/>
    </location>
</feature>
<dbReference type="InterPro" id="IPR044792">
    <property type="entry name" value="TAR1"/>
</dbReference>
<sequence length="485" mass="53218">MPHASNHWFYPIELALAPAILRGNWREPATRWYAHTEPFSEDLGRSTVQPARIPPISFLCALRVWSPADSHTCQTPGSVVSRRVEWGAPLVDAKSAQVPRGHAPRRSLRPPSSVTETTIHKRDHPPACRPSPEGWSTLKSKGGPLAVQDNDIEARSPPPSASSRQFQALFDFFQSPFHLFSSWYFVRYRSRLFSLDRIYRPYLAAFLNNPTRQRRSDRVRAQRVVTPSGAPFHGTWRLSVAQDELLQTIIQRLKPPIFIYPAFLPLLGNPSVFPPDLGSQSSKASVTRGNRRAGVLFRARPSTPTSSHAGPGEGGATTAAAGRLGAVFFSQPRQGQGRPPAAPTTTTRPPRAGAAGARGGGEHAGRGRPGRLRWFAGFCNSHQSIVISPRSSSMREPRYPLPRVALGYRREVGPPSLSSLRLITPKVVVRGVRPDRHTADAGAWSAPVANAEGGGFDGVKTRRHPRRASVVQLARLGRAASRNRQ</sequence>
<dbReference type="PANTHER" id="PTHR47188:SF1">
    <property type="entry name" value="PROTEIN TAR1"/>
    <property type="match status" value="1"/>
</dbReference>
<feature type="compositionally biased region" description="Low complexity" evidence="1">
    <location>
        <begin position="337"/>
        <end position="355"/>
    </location>
</feature>
<accession>A0AAV7DP48</accession>
<dbReference type="GO" id="GO:0043457">
    <property type="term" value="P:regulation of cellular respiration"/>
    <property type="evidence" value="ECO:0007669"/>
    <property type="project" value="InterPro"/>
</dbReference>
<protein>
    <submittedName>
        <fullName evidence="2">Uncharacterized protein</fullName>
    </submittedName>
</protein>
<proteinExistence type="predicted"/>
<feature type="compositionally biased region" description="Polar residues" evidence="1">
    <location>
        <begin position="278"/>
        <end position="288"/>
    </location>
</feature>
<evidence type="ECO:0000256" key="1">
    <source>
        <dbReference type="SAM" id="MobiDB-lite"/>
    </source>
</evidence>
<gene>
    <name evidence="2" type="ORF">H6P81_021729</name>
</gene>
<evidence type="ECO:0000313" key="3">
    <source>
        <dbReference type="Proteomes" id="UP000825729"/>
    </source>
</evidence>
<dbReference type="Proteomes" id="UP000825729">
    <property type="component" value="Unassembled WGS sequence"/>
</dbReference>
<reference evidence="2 3" key="1">
    <citation type="submission" date="2021-07" db="EMBL/GenBank/DDBJ databases">
        <title>The Aristolochia fimbriata genome: insights into angiosperm evolution, floral development and chemical biosynthesis.</title>
        <authorList>
            <person name="Jiao Y."/>
        </authorList>
    </citation>
    <scope>NUCLEOTIDE SEQUENCE [LARGE SCALE GENOMIC DNA]</scope>
    <source>
        <strain evidence="2">IBCAS-2021</strain>
        <tissue evidence="2">Leaf</tissue>
    </source>
</reference>
<comment type="caution">
    <text evidence="2">The sequence shown here is derived from an EMBL/GenBank/DDBJ whole genome shotgun (WGS) entry which is preliminary data.</text>
</comment>
<name>A0AAV7DP48_ARIFI</name>